<keyword evidence="7" id="KW-1185">Reference proteome</keyword>
<feature type="signal peptide" evidence="4">
    <location>
        <begin position="1"/>
        <end position="31"/>
    </location>
</feature>
<dbReference type="InterPro" id="IPR010618">
    <property type="entry name" value="RPF"/>
</dbReference>
<evidence type="ECO:0000313" key="7">
    <source>
        <dbReference type="Proteomes" id="UP001596222"/>
    </source>
</evidence>
<proteinExistence type="inferred from homology"/>
<dbReference type="Gene3D" id="2.40.128.340">
    <property type="match status" value="3"/>
</dbReference>
<comment type="caution">
    <text evidence="6">The sequence shown here is derived from an EMBL/GenBank/DDBJ whole genome shotgun (WGS) entry which is preliminary data.</text>
</comment>
<name>A0ABV9ZXE0_9ACTN</name>
<dbReference type="PANTHER" id="PTHR46580">
    <property type="entry name" value="SENSOR KINASE-RELATED"/>
    <property type="match status" value="1"/>
</dbReference>
<dbReference type="Pfam" id="PF06737">
    <property type="entry name" value="Transglycosylas"/>
    <property type="match status" value="1"/>
</dbReference>
<dbReference type="Pfam" id="PF17957">
    <property type="entry name" value="Big_7"/>
    <property type="match status" value="1"/>
</dbReference>
<feature type="domain" description="Resuscitation-promoting factor core lysozyme-like" evidence="5">
    <location>
        <begin position="32"/>
        <end position="107"/>
    </location>
</feature>
<evidence type="ECO:0000256" key="1">
    <source>
        <dbReference type="ARBA" id="ARBA00010830"/>
    </source>
</evidence>
<evidence type="ECO:0000256" key="2">
    <source>
        <dbReference type="ARBA" id="ARBA00022729"/>
    </source>
</evidence>
<dbReference type="CDD" id="cd13925">
    <property type="entry name" value="RPF"/>
    <property type="match status" value="1"/>
</dbReference>
<evidence type="ECO:0000256" key="3">
    <source>
        <dbReference type="ARBA" id="ARBA00022801"/>
    </source>
</evidence>
<dbReference type="InterPro" id="IPR013517">
    <property type="entry name" value="FG-GAP"/>
</dbReference>
<sequence>MPRPARRQTLTLALTAIALASPLLVSSPASAASVATWDKVAQCESGGNWSINTGNGYYGGLQFDAGTWRAYGGTQYAPYAHQATKQQQILIAEKVLNGPQGAGAWGCAPGTGLATDHADPYPDPTPPVAKVTGPAGGTIATGAVTLSASVSVAVGKPVSATFLVDGKAVGTTKGSGPSYELTLDTTRLSDGPHTIAVTAANDAGQTGKESSAVPFFVANKATAGGATGDFNGDGKADIAVLYNEGEDGKGGNRTALWTFTSNGTGFGKPVKQWTSPFSWNGDRSKVVAGDFNGDGKADVGVLYNGGQESDGKNRTALWSFTSTGSGFREPVKAWDSIDSGTGSWNWDRSKPVAGDFNGDGKADVGVLYTEGEDGKGVNHTALWTLTSNGGGFGKPEKRWSSGTSWNGDRSKVVAGDFNGDGKADVGVLYNGGQEGDGKNRTALWSLTSDGTGFGEAVKAWDSIDSGFGSWNWDRSKAVAGDFDGDGKADVGVLYDNGEDGKGMNHTALWTFASTGKGFDKPNRTWESVDSGTGSWNGSRSKVTVGDFDGDGKADVGVLYNNGQDPDGTNRTGLWTTAGTKGALDRFTKAWTSEDSWNWYRSDLA</sequence>
<dbReference type="SUPFAM" id="SSF53955">
    <property type="entry name" value="Lysozyme-like"/>
    <property type="match status" value="1"/>
</dbReference>
<dbReference type="InterPro" id="IPR023346">
    <property type="entry name" value="Lysozyme-like_dom_sf"/>
</dbReference>
<dbReference type="SUPFAM" id="SSF69318">
    <property type="entry name" value="Integrin alpha N-terminal domain"/>
    <property type="match status" value="1"/>
</dbReference>
<dbReference type="Proteomes" id="UP001596222">
    <property type="component" value="Unassembled WGS sequence"/>
</dbReference>
<comment type="similarity">
    <text evidence="1">Belongs to the transglycosylase family. Rpf subfamily.</text>
</comment>
<organism evidence="6 7">
    <name type="scientific">Streptomyces aureoversilis</name>
    <dbReference type="NCBI Taxonomy" id="67277"/>
    <lineage>
        <taxon>Bacteria</taxon>
        <taxon>Bacillati</taxon>
        <taxon>Actinomycetota</taxon>
        <taxon>Actinomycetes</taxon>
        <taxon>Kitasatosporales</taxon>
        <taxon>Streptomycetaceae</taxon>
        <taxon>Streptomyces</taxon>
    </lineage>
</organism>
<dbReference type="InterPro" id="IPR028994">
    <property type="entry name" value="Integrin_alpha_N"/>
</dbReference>
<dbReference type="Gene3D" id="2.60.40.10">
    <property type="entry name" value="Immunoglobulins"/>
    <property type="match status" value="1"/>
</dbReference>
<evidence type="ECO:0000313" key="6">
    <source>
        <dbReference type="EMBL" id="MFC5146065.1"/>
    </source>
</evidence>
<dbReference type="Gene3D" id="1.10.530.10">
    <property type="match status" value="1"/>
</dbReference>
<dbReference type="Pfam" id="PF13517">
    <property type="entry name" value="FG-GAP_3"/>
    <property type="match status" value="1"/>
</dbReference>
<evidence type="ECO:0000256" key="4">
    <source>
        <dbReference type="SAM" id="SignalP"/>
    </source>
</evidence>
<gene>
    <name evidence="6" type="ORF">ACFPP6_15480</name>
</gene>
<dbReference type="InterPro" id="IPR013783">
    <property type="entry name" value="Ig-like_fold"/>
</dbReference>
<feature type="chain" id="PRO_5047303894" evidence="4">
    <location>
        <begin position="32"/>
        <end position="604"/>
    </location>
</feature>
<dbReference type="RefSeq" id="WP_382041858.1">
    <property type="nucleotide sequence ID" value="NZ_JBHSKJ010000008.1"/>
</dbReference>
<evidence type="ECO:0000259" key="5">
    <source>
        <dbReference type="Pfam" id="PF06737"/>
    </source>
</evidence>
<reference evidence="7" key="1">
    <citation type="journal article" date="2019" name="Int. J. Syst. Evol. Microbiol.">
        <title>The Global Catalogue of Microorganisms (GCM) 10K type strain sequencing project: providing services to taxonomists for standard genome sequencing and annotation.</title>
        <authorList>
            <consortium name="The Broad Institute Genomics Platform"/>
            <consortium name="The Broad Institute Genome Sequencing Center for Infectious Disease"/>
            <person name="Wu L."/>
            <person name="Ma J."/>
        </authorList>
    </citation>
    <scope>NUCLEOTIDE SEQUENCE [LARGE SCALE GENOMIC DNA]</scope>
    <source>
        <strain evidence="7">CGMCC 4.1641</strain>
    </source>
</reference>
<keyword evidence="3" id="KW-0378">Hydrolase</keyword>
<accession>A0ABV9ZXE0</accession>
<keyword evidence="2 4" id="KW-0732">Signal</keyword>
<protein>
    <submittedName>
        <fullName evidence="6">Transglycosylase family protein</fullName>
    </submittedName>
</protein>
<dbReference type="EMBL" id="JBHSKJ010000008">
    <property type="protein sequence ID" value="MFC5146065.1"/>
    <property type="molecule type" value="Genomic_DNA"/>
</dbReference>